<dbReference type="AlphaFoldDB" id="A0A3E2N8K5"/>
<sequence length="252" mass="28264">MICIIRTEFMKLRRFYVLLIGMIGMAFPAILSVFTQTVTIPEAQIQDFNFTVLFNHTIWNSATTFMPVIFTLIGGFLINREYKDDTLKNIFTIPISFHKLVLGKLIVMGIISILFGFYSFIVTLIVGFITGINGLNPTVLRNSFLQMTGISICTYISVLPIIAFTCRKRDAFMGGVVVSFLFGYSSMFIKDVTLRSLYPILSGLTIIRFDTRTYMNTAESGNLSISVLTMAAILLFTGKLILMPYSGKASYT</sequence>
<evidence type="ECO:0000313" key="3">
    <source>
        <dbReference type="Proteomes" id="UP000260680"/>
    </source>
</evidence>
<accession>A0A3E2N8K5</accession>
<dbReference type="Pfam" id="PF12730">
    <property type="entry name" value="ABC2_membrane_4"/>
    <property type="match status" value="1"/>
</dbReference>
<keyword evidence="1" id="KW-1133">Transmembrane helix</keyword>
<dbReference type="RefSeq" id="WP_117418544.1">
    <property type="nucleotide sequence ID" value="NZ_QOHO01000064.1"/>
</dbReference>
<protein>
    <submittedName>
        <fullName evidence="2">ABC transporter permease</fullName>
    </submittedName>
</protein>
<feature type="transmembrane region" description="Helical" evidence="1">
    <location>
        <begin position="144"/>
        <end position="164"/>
    </location>
</feature>
<feature type="transmembrane region" description="Helical" evidence="1">
    <location>
        <begin position="105"/>
        <end position="132"/>
    </location>
</feature>
<name>A0A3E2N8K5_9FIRM</name>
<dbReference type="Proteomes" id="UP000260680">
    <property type="component" value="Unassembled WGS sequence"/>
</dbReference>
<evidence type="ECO:0000313" key="2">
    <source>
        <dbReference type="EMBL" id="RFZ77274.1"/>
    </source>
</evidence>
<organism evidence="2 3">
    <name type="scientific">Lacrimispora amygdalina</name>
    <dbReference type="NCBI Taxonomy" id="253257"/>
    <lineage>
        <taxon>Bacteria</taxon>
        <taxon>Bacillati</taxon>
        <taxon>Bacillota</taxon>
        <taxon>Clostridia</taxon>
        <taxon>Lachnospirales</taxon>
        <taxon>Lachnospiraceae</taxon>
        <taxon>Lacrimispora</taxon>
    </lineage>
</organism>
<comment type="caution">
    <text evidence="2">The sequence shown here is derived from an EMBL/GenBank/DDBJ whole genome shotgun (WGS) entry which is preliminary data.</text>
</comment>
<proteinExistence type="predicted"/>
<feature type="transmembrane region" description="Helical" evidence="1">
    <location>
        <begin position="223"/>
        <end position="242"/>
    </location>
</feature>
<evidence type="ECO:0000256" key="1">
    <source>
        <dbReference type="SAM" id="Phobius"/>
    </source>
</evidence>
<feature type="transmembrane region" description="Helical" evidence="1">
    <location>
        <begin position="171"/>
        <end position="189"/>
    </location>
</feature>
<dbReference type="EMBL" id="QOHO01000064">
    <property type="protein sequence ID" value="RFZ77274.1"/>
    <property type="molecule type" value="Genomic_DNA"/>
</dbReference>
<feature type="transmembrane region" description="Helical" evidence="1">
    <location>
        <begin position="15"/>
        <end position="38"/>
    </location>
</feature>
<feature type="transmembrane region" description="Helical" evidence="1">
    <location>
        <begin position="58"/>
        <end position="78"/>
    </location>
</feature>
<keyword evidence="1" id="KW-0812">Transmembrane</keyword>
<reference evidence="2 3" key="1">
    <citation type="submission" date="2018-07" db="EMBL/GenBank/DDBJ databases">
        <title>New species, Clostridium PI-S10-A1B.</title>
        <authorList>
            <person name="Krishna G."/>
            <person name="Summeta K."/>
            <person name="Shikha S."/>
            <person name="Prabhu P.B."/>
            <person name="Suresh K."/>
        </authorList>
    </citation>
    <scope>NUCLEOTIDE SEQUENCE [LARGE SCALE GENOMIC DNA]</scope>
    <source>
        <strain evidence="2 3">PI-S10-A1B</strain>
    </source>
</reference>
<dbReference type="OrthoDB" id="4336274at2"/>
<keyword evidence="1" id="KW-0472">Membrane</keyword>
<gene>
    <name evidence="2" type="ORF">DS742_18950</name>
</gene>